<dbReference type="Proteomes" id="UP000004508">
    <property type="component" value="Unassembled WGS sequence"/>
</dbReference>
<sequence>MDSTCHIVYLILSSDTSLWAAQVVEQVQAGKQELPSTSTERLWKVVGASTATPMTCLPGTIEEALASTKRALAAFTGSAN</sequence>
<evidence type="ECO:0000313" key="2">
    <source>
        <dbReference type="Proteomes" id="UP000004508"/>
    </source>
</evidence>
<dbReference type="InParanoid" id="D6U3L9"/>
<accession>D6U3L9</accession>
<evidence type="ECO:0000313" key="1">
    <source>
        <dbReference type="EMBL" id="EFH83009.1"/>
    </source>
</evidence>
<dbReference type="EMBL" id="ADVG01000004">
    <property type="protein sequence ID" value="EFH83009.1"/>
    <property type="molecule type" value="Genomic_DNA"/>
</dbReference>
<dbReference type="AlphaFoldDB" id="D6U3L9"/>
<gene>
    <name evidence="1" type="ORF">Krac_3920</name>
</gene>
<protein>
    <submittedName>
        <fullName evidence="1">Uncharacterized protein</fullName>
    </submittedName>
</protein>
<proteinExistence type="predicted"/>
<dbReference type="RefSeq" id="WP_007921535.1">
    <property type="nucleotide sequence ID" value="NZ_ADVG01000004.1"/>
</dbReference>
<keyword evidence="2" id="KW-1185">Reference proteome</keyword>
<organism evidence="1 2">
    <name type="scientific">Ktedonobacter racemifer DSM 44963</name>
    <dbReference type="NCBI Taxonomy" id="485913"/>
    <lineage>
        <taxon>Bacteria</taxon>
        <taxon>Bacillati</taxon>
        <taxon>Chloroflexota</taxon>
        <taxon>Ktedonobacteria</taxon>
        <taxon>Ktedonobacterales</taxon>
        <taxon>Ktedonobacteraceae</taxon>
        <taxon>Ktedonobacter</taxon>
    </lineage>
</organism>
<name>D6U3L9_KTERA</name>
<comment type="caution">
    <text evidence="1">The sequence shown here is derived from an EMBL/GenBank/DDBJ whole genome shotgun (WGS) entry which is preliminary data.</text>
</comment>
<reference evidence="1 2" key="1">
    <citation type="journal article" date="2011" name="Stand. Genomic Sci.">
        <title>Non-contiguous finished genome sequence and contextual data of the filamentous soil bacterium Ktedonobacter racemifer type strain (SOSP1-21).</title>
        <authorList>
            <person name="Chang Y.J."/>
            <person name="Land M."/>
            <person name="Hauser L."/>
            <person name="Chertkov O."/>
            <person name="Del Rio T.G."/>
            <person name="Nolan M."/>
            <person name="Copeland A."/>
            <person name="Tice H."/>
            <person name="Cheng J.F."/>
            <person name="Lucas S."/>
            <person name="Han C."/>
            <person name="Goodwin L."/>
            <person name="Pitluck S."/>
            <person name="Ivanova N."/>
            <person name="Ovchinikova G."/>
            <person name="Pati A."/>
            <person name="Chen A."/>
            <person name="Palaniappan K."/>
            <person name="Mavromatis K."/>
            <person name="Liolios K."/>
            <person name="Brettin T."/>
            <person name="Fiebig A."/>
            <person name="Rohde M."/>
            <person name="Abt B."/>
            <person name="Goker M."/>
            <person name="Detter J.C."/>
            <person name="Woyke T."/>
            <person name="Bristow J."/>
            <person name="Eisen J.A."/>
            <person name="Markowitz V."/>
            <person name="Hugenholtz P."/>
            <person name="Kyrpides N.C."/>
            <person name="Klenk H.P."/>
            <person name="Lapidus A."/>
        </authorList>
    </citation>
    <scope>NUCLEOTIDE SEQUENCE [LARGE SCALE GENOMIC DNA]</scope>
    <source>
        <strain evidence="2">DSM 44963</strain>
    </source>
</reference>